<sequence length="423" mass="47368">MPYASAKATCPSSRKLATSGEQAIHKLPVKAQVCQAKAPLTALAATGIWATQKHNEEKLNKAFETSKSVYLIFSVNKLGYFQGWARMVSRITHGQRDQKAQWGQGRSLVGHTFKVEWQRRFDLVMRSCDHLTNPWNEDRPVRIGRDGQEMPSSVGRQLVGIIEDSAEARRRSRPSKPERWSPAAARLPSVRRPEDSCQQSSVRARGRNAPLRLAPAPDRRRTIAAGPAISSLHPQDMPFLGNGLGGPAQLTFDRNHGLSEREMRRRPAAPRSAHFNQYHAQQTVPIPLTGPRNICDYSDELRGLQQQVSAWAAGPFMSGQDRDPFLSALDGAHLDSTSSLADGYPAQRRDAIYSPHMAARSLPDSHRAGHKRGRSRSRSPARHSSSRKQARLDSERQHRRPARSSILDFRSHPEYLDNFQQRG</sequence>
<organism evidence="3 4">
    <name type="scientific">Apatococcus fuscideae</name>
    <dbReference type="NCBI Taxonomy" id="2026836"/>
    <lineage>
        <taxon>Eukaryota</taxon>
        <taxon>Viridiplantae</taxon>
        <taxon>Chlorophyta</taxon>
        <taxon>core chlorophytes</taxon>
        <taxon>Trebouxiophyceae</taxon>
        <taxon>Chlorellales</taxon>
        <taxon>Chlorellaceae</taxon>
        <taxon>Apatococcus</taxon>
    </lineage>
</organism>
<reference evidence="3 4" key="1">
    <citation type="journal article" date="2024" name="Nat. Commun.">
        <title>Phylogenomics reveals the evolutionary origins of lichenization in chlorophyte algae.</title>
        <authorList>
            <person name="Puginier C."/>
            <person name="Libourel C."/>
            <person name="Otte J."/>
            <person name="Skaloud P."/>
            <person name="Haon M."/>
            <person name="Grisel S."/>
            <person name="Petersen M."/>
            <person name="Berrin J.G."/>
            <person name="Delaux P.M."/>
            <person name="Dal Grande F."/>
            <person name="Keller J."/>
        </authorList>
    </citation>
    <scope>NUCLEOTIDE SEQUENCE [LARGE SCALE GENOMIC DNA]</scope>
    <source>
        <strain evidence="3 4">SAG 2523</strain>
    </source>
</reference>
<dbReference type="GO" id="GO:1990247">
    <property type="term" value="F:N6-methyladenosine-containing RNA reader activity"/>
    <property type="evidence" value="ECO:0007669"/>
    <property type="project" value="TreeGrafter"/>
</dbReference>
<dbReference type="EMBL" id="JALJOV010000168">
    <property type="protein sequence ID" value="KAK9866356.1"/>
    <property type="molecule type" value="Genomic_DNA"/>
</dbReference>
<dbReference type="GO" id="GO:0003729">
    <property type="term" value="F:mRNA binding"/>
    <property type="evidence" value="ECO:0007669"/>
    <property type="project" value="TreeGrafter"/>
</dbReference>
<protein>
    <recommendedName>
        <fullName evidence="2">YTH domain-containing protein</fullName>
    </recommendedName>
</protein>
<feature type="domain" description="YTH" evidence="2">
    <location>
        <begin position="27"/>
        <end position="162"/>
    </location>
</feature>
<proteinExistence type="predicted"/>
<dbReference type="InterPro" id="IPR045168">
    <property type="entry name" value="YTH_prot"/>
</dbReference>
<feature type="region of interest" description="Disordered" evidence="1">
    <location>
        <begin position="161"/>
        <end position="212"/>
    </location>
</feature>
<feature type="compositionally biased region" description="Basic residues" evidence="1">
    <location>
        <begin position="368"/>
        <end position="389"/>
    </location>
</feature>
<evidence type="ECO:0000313" key="3">
    <source>
        <dbReference type="EMBL" id="KAK9866356.1"/>
    </source>
</evidence>
<dbReference type="GO" id="GO:0005654">
    <property type="term" value="C:nucleoplasm"/>
    <property type="evidence" value="ECO:0007669"/>
    <property type="project" value="TreeGrafter"/>
</dbReference>
<gene>
    <name evidence="3" type="ORF">WJX84_005495</name>
</gene>
<dbReference type="Pfam" id="PF04146">
    <property type="entry name" value="YTH"/>
    <property type="match status" value="1"/>
</dbReference>
<dbReference type="InterPro" id="IPR007275">
    <property type="entry name" value="YTH_domain"/>
</dbReference>
<dbReference type="GO" id="GO:0000398">
    <property type="term" value="P:mRNA splicing, via spliceosome"/>
    <property type="evidence" value="ECO:0007669"/>
    <property type="project" value="TreeGrafter"/>
</dbReference>
<name>A0AAW1TD19_9CHLO</name>
<dbReference type="PROSITE" id="PS50882">
    <property type="entry name" value="YTH"/>
    <property type="match status" value="1"/>
</dbReference>
<dbReference type="GO" id="GO:0048024">
    <property type="term" value="P:regulation of mRNA splicing, via spliceosome"/>
    <property type="evidence" value="ECO:0007669"/>
    <property type="project" value="TreeGrafter"/>
</dbReference>
<comment type="caution">
    <text evidence="3">The sequence shown here is derived from an EMBL/GenBank/DDBJ whole genome shotgun (WGS) entry which is preliminary data.</text>
</comment>
<dbReference type="Proteomes" id="UP001485043">
    <property type="component" value="Unassembled WGS sequence"/>
</dbReference>
<feature type="region of interest" description="Disordered" evidence="1">
    <location>
        <begin position="358"/>
        <end position="423"/>
    </location>
</feature>
<dbReference type="PANTHER" id="PTHR12357">
    <property type="entry name" value="YTH YT521-B HOMOLOGY DOMAIN-CONTAINING"/>
    <property type="match status" value="1"/>
</dbReference>
<evidence type="ECO:0000313" key="4">
    <source>
        <dbReference type="Proteomes" id="UP001485043"/>
    </source>
</evidence>
<keyword evidence="4" id="KW-1185">Reference proteome</keyword>
<accession>A0AAW1TD19</accession>
<dbReference type="Gene3D" id="3.10.590.10">
    <property type="entry name" value="ph1033 like domains"/>
    <property type="match status" value="1"/>
</dbReference>
<dbReference type="CDD" id="cd21134">
    <property type="entry name" value="YTH"/>
    <property type="match status" value="1"/>
</dbReference>
<evidence type="ECO:0000259" key="2">
    <source>
        <dbReference type="PROSITE" id="PS50882"/>
    </source>
</evidence>
<evidence type="ECO:0000256" key="1">
    <source>
        <dbReference type="SAM" id="MobiDB-lite"/>
    </source>
</evidence>
<dbReference type="PANTHER" id="PTHR12357:SF3">
    <property type="entry name" value="YTH DOMAIN-CONTAINING PROTEIN 1"/>
    <property type="match status" value="1"/>
</dbReference>
<dbReference type="AlphaFoldDB" id="A0AAW1TD19"/>